<dbReference type="EMBL" id="FOWD01000057">
    <property type="protein sequence ID" value="SFO65480.1"/>
    <property type="molecule type" value="Genomic_DNA"/>
</dbReference>
<protein>
    <submittedName>
        <fullName evidence="1">Uncharacterized protein</fullName>
    </submittedName>
</protein>
<accession>A0A1I5IYP6</accession>
<proteinExistence type="predicted"/>
<name>A0A1I5IYP6_9FIRM</name>
<gene>
    <name evidence="1" type="ORF">SAMN04489757_15715</name>
</gene>
<evidence type="ECO:0000313" key="2">
    <source>
        <dbReference type="Proteomes" id="UP000198806"/>
    </source>
</evidence>
<organism evidence="1 2">
    <name type="scientific">Anaerocolumna aminovalerica</name>
    <dbReference type="NCBI Taxonomy" id="1527"/>
    <lineage>
        <taxon>Bacteria</taxon>
        <taxon>Bacillati</taxon>
        <taxon>Bacillota</taxon>
        <taxon>Clostridia</taxon>
        <taxon>Lachnospirales</taxon>
        <taxon>Lachnospiraceae</taxon>
        <taxon>Anaerocolumna</taxon>
    </lineage>
</organism>
<reference evidence="1 2" key="1">
    <citation type="submission" date="2016-10" db="EMBL/GenBank/DDBJ databases">
        <authorList>
            <person name="de Groot N.N."/>
        </authorList>
    </citation>
    <scope>NUCLEOTIDE SEQUENCE [LARGE SCALE GENOMIC DNA]</scope>
    <source>
        <strain evidence="1 2">DSM 1283</strain>
    </source>
</reference>
<sequence>MDLRIKIAQIIQLQEELESKGYEGNEALGIIQTAAMCMLTDCLSENYNGQPYIRIHGSIATYEQ</sequence>
<evidence type="ECO:0000313" key="1">
    <source>
        <dbReference type="EMBL" id="SFO65480.1"/>
    </source>
</evidence>
<keyword evidence="2" id="KW-1185">Reference proteome</keyword>
<dbReference type="AlphaFoldDB" id="A0A1I5IYP6"/>
<dbReference type="RefSeq" id="WP_091689063.1">
    <property type="nucleotide sequence ID" value="NZ_BAABFM010000011.1"/>
</dbReference>
<dbReference type="STRING" id="1527.SAMN04489757_15715"/>
<dbReference type="Proteomes" id="UP000198806">
    <property type="component" value="Unassembled WGS sequence"/>
</dbReference>